<dbReference type="EMBL" id="CAAALY010001996">
    <property type="protein sequence ID" value="VEL07564.1"/>
    <property type="molecule type" value="Genomic_DNA"/>
</dbReference>
<feature type="transmembrane region" description="Helical" evidence="1">
    <location>
        <begin position="75"/>
        <end position="103"/>
    </location>
</feature>
<keyword evidence="1" id="KW-0472">Membrane</keyword>
<evidence type="ECO:0000313" key="3">
    <source>
        <dbReference type="Proteomes" id="UP000784294"/>
    </source>
</evidence>
<reference evidence="2" key="1">
    <citation type="submission" date="2018-11" db="EMBL/GenBank/DDBJ databases">
        <authorList>
            <consortium name="Pathogen Informatics"/>
        </authorList>
    </citation>
    <scope>NUCLEOTIDE SEQUENCE</scope>
</reference>
<protein>
    <submittedName>
        <fullName evidence="2">Uncharacterized protein</fullName>
    </submittedName>
</protein>
<organism evidence="2 3">
    <name type="scientific">Protopolystoma xenopodis</name>
    <dbReference type="NCBI Taxonomy" id="117903"/>
    <lineage>
        <taxon>Eukaryota</taxon>
        <taxon>Metazoa</taxon>
        <taxon>Spiralia</taxon>
        <taxon>Lophotrochozoa</taxon>
        <taxon>Platyhelminthes</taxon>
        <taxon>Monogenea</taxon>
        <taxon>Polyopisthocotylea</taxon>
        <taxon>Polystomatidea</taxon>
        <taxon>Polystomatidae</taxon>
        <taxon>Protopolystoma</taxon>
    </lineage>
</organism>
<proteinExistence type="predicted"/>
<keyword evidence="1" id="KW-0812">Transmembrane</keyword>
<name>A0A3S4ZBU7_9PLAT</name>
<keyword evidence="1" id="KW-1133">Transmembrane helix</keyword>
<keyword evidence="3" id="KW-1185">Reference proteome</keyword>
<dbReference type="AlphaFoldDB" id="A0A3S4ZBU7"/>
<comment type="caution">
    <text evidence="2">The sequence shown here is derived from an EMBL/GenBank/DDBJ whole genome shotgun (WGS) entry which is preliminary data.</text>
</comment>
<evidence type="ECO:0000313" key="2">
    <source>
        <dbReference type="EMBL" id="VEL07564.1"/>
    </source>
</evidence>
<evidence type="ECO:0000256" key="1">
    <source>
        <dbReference type="SAM" id="Phobius"/>
    </source>
</evidence>
<sequence length="172" mass="18857">MDSPSDIQPHDYLFSPSSASTLVGLRKLRAFIGKKKVYGVLLHKDNLMDSILNPLNLHIFSGELDSFSPIGDEQIYRIGLIAGIVIGSLLGLVLVTLGIYALITKSGNQLHPNVACLTGVVDLPRGTGSARVARQLDAETEQFTRLRDSNPRPLGASWTGRLDEPFAERWFQ</sequence>
<gene>
    <name evidence="2" type="ORF">PXEA_LOCUS1004</name>
</gene>
<dbReference type="Proteomes" id="UP000784294">
    <property type="component" value="Unassembled WGS sequence"/>
</dbReference>
<accession>A0A3S4ZBU7</accession>